<gene>
    <name evidence="9 11" type="primary">trpA</name>
    <name evidence="11" type="ORF">NIDE2047</name>
</gene>
<dbReference type="EC" id="4.2.1.20" evidence="9"/>
<keyword evidence="7 9" id="KW-0456">Lyase</keyword>
<comment type="similarity">
    <text evidence="9 10">Belongs to the TrpA family.</text>
</comment>
<evidence type="ECO:0000256" key="7">
    <source>
        <dbReference type="ARBA" id="ARBA00023239"/>
    </source>
</evidence>
<dbReference type="InterPro" id="IPR011060">
    <property type="entry name" value="RibuloseP-bd_barrel"/>
</dbReference>
<keyword evidence="12" id="KW-1185">Reference proteome</keyword>
<evidence type="ECO:0000256" key="5">
    <source>
        <dbReference type="ARBA" id="ARBA00022822"/>
    </source>
</evidence>
<dbReference type="Pfam" id="PF00290">
    <property type="entry name" value="Trp_syntA"/>
    <property type="match status" value="1"/>
</dbReference>
<comment type="catalytic activity">
    <reaction evidence="8 9">
        <text>(1S,2R)-1-C-(indol-3-yl)glycerol 3-phosphate + L-serine = D-glyceraldehyde 3-phosphate + L-tryptophan + H2O</text>
        <dbReference type="Rhea" id="RHEA:10532"/>
        <dbReference type="ChEBI" id="CHEBI:15377"/>
        <dbReference type="ChEBI" id="CHEBI:33384"/>
        <dbReference type="ChEBI" id="CHEBI:57912"/>
        <dbReference type="ChEBI" id="CHEBI:58866"/>
        <dbReference type="ChEBI" id="CHEBI:59776"/>
        <dbReference type="EC" id="4.2.1.20"/>
    </reaction>
</comment>
<dbReference type="PANTHER" id="PTHR43406">
    <property type="entry name" value="TRYPTOPHAN SYNTHASE, ALPHA CHAIN"/>
    <property type="match status" value="1"/>
</dbReference>
<dbReference type="PROSITE" id="PS00167">
    <property type="entry name" value="TRP_SYNTHASE_ALPHA"/>
    <property type="match status" value="1"/>
</dbReference>
<dbReference type="eggNOG" id="COG0159">
    <property type="taxonomic scope" value="Bacteria"/>
</dbReference>
<dbReference type="GO" id="GO:0004834">
    <property type="term" value="F:tryptophan synthase activity"/>
    <property type="evidence" value="ECO:0007669"/>
    <property type="project" value="UniProtKB-UniRule"/>
</dbReference>
<evidence type="ECO:0000256" key="6">
    <source>
        <dbReference type="ARBA" id="ARBA00023141"/>
    </source>
</evidence>
<evidence type="ECO:0000256" key="2">
    <source>
        <dbReference type="ARBA" id="ARBA00004733"/>
    </source>
</evidence>
<dbReference type="Proteomes" id="UP000001660">
    <property type="component" value="Chromosome"/>
</dbReference>
<dbReference type="InterPro" id="IPR018204">
    <property type="entry name" value="Trp_synthase_alpha_AS"/>
</dbReference>
<comment type="function">
    <text evidence="1 9">The alpha subunit is responsible for the aldol cleavage of indoleglycerol phosphate to indole and glyceraldehyde 3-phosphate.</text>
</comment>
<feature type="active site" description="Proton acceptor" evidence="9">
    <location>
        <position position="49"/>
    </location>
</feature>
<dbReference type="STRING" id="330214.NIDE2047"/>
<feature type="active site" description="Proton acceptor" evidence="9">
    <location>
        <position position="60"/>
    </location>
</feature>
<proteinExistence type="inferred from homology"/>
<dbReference type="PANTHER" id="PTHR43406:SF1">
    <property type="entry name" value="TRYPTOPHAN SYNTHASE ALPHA CHAIN, CHLOROPLASTIC"/>
    <property type="match status" value="1"/>
</dbReference>
<comment type="pathway">
    <text evidence="2 9">Amino-acid biosynthesis; L-tryptophan biosynthesis; L-tryptophan from chorismate: step 5/5.</text>
</comment>
<evidence type="ECO:0000256" key="9">
    <source>
        <dbReference type="HAMAP-Rule" id="MF_00131"/>
    </source>
</evidence>
<dbReference type="HOGENOM" id="CLU_016734_0_4_0"/>
<keyword evidence="5 9" id="KW-0822">Tryptophan biosynthesis</keyword>
<dbReference type="InterPro" id="IPR002028">
    <property type="entry name" value="Trp_synthase_suA"/>
</dbReference>
<dbReference type="UniPathway" id="UPA00035">
    <property type="reaction ID" value="UER00044"/>
</dbReference>
<keyword evidence="4 9" id="KW-0028">Amino-acid biosynthesis</keyword>
<evidence type="ECO:0000256" key="4">
    <source>
        <dbReference type="ARBA" id="ARBA00022605"/>
    </source>
</evidence>
<dbReference type="FunFam" id="3.20.20.70:FF:000037">
    <property type="entry name" value="Tryptophan synthase alpha chain"/>
    <property type="match status" value="1"/>
</dbReference>
<dbReference type="CDD" id="cd04724">
    <property type="entry name" value="Tryptophan_synthase_alpha"/>
    <property type="match status" value="1"/>
</dbReference>
<comment type="subunit">
    <text evidence="3 9">Tetramer of two alpha and two beta chains.</text>
</comment>
<evidence type="ECO:0000256" key="1">
    <source>
        <dbReference type="ARBA" id="ARBA00003365"/>
    </source>
</evidence>
<organism evidence="11 12">
    <name type="scientific">Nitrospira defluvii</name>
    <dbReference type="NCBI Taxonomy" id="330214"/>
    <lineage>
        <taxon>Bacteria</taxon>
        <taxon>Pseudomonadati</taxon>
        <taxon>Nitrospirota</taxon>
        <taxon>Nitrospiria</taxon>
        <taxon>Nitrospirales</taxon>
        <taxon>Nitrospiraceae</taxon>
        <taxon>Nitrospira</taxon>
    </lineage>
</organism>
<dbReference type="AlphaFoldDB" id="D8PEV8"/>
<accession>D8PEV8</accession>
<evidence type="ECO:0000313" key="12">
    <source>
        <dbReference type="Proteomes" id="UP000001660"/>
    </source>
</evidence>
<dbReference type="SUPFAM" id="SSF51366">
    <property type="entry name" value="Ribulose-phoshate binding barrel"/>
    <property type="match status" value="1"/>
</dbReference>
<dbReference type="NCBIfam" id="TIGR00262">
    <property type="entry name" value="trpA"/>
    <property type="match status" value="1"/>
</dbReference>
<protein>
    <recommendedName>
        <fullName evidence="9">Tryptophan synthase alpha chain</fullName>
        <ecNumber evidence="9">4.2.1.20</ecNumber>
    </recommendedName>
</protein>
<dbReference type="GO" id="GO:0005829">
    <property type="term" value="C:cytosol"/>
    <property type="evidence" value="ECO:0007669"/>
    <property type="project" value="TreeGrafter"/>
</dbReference>
<evidence type="ECO:0000313" key="11">
    <source>
        <dbReference type="EMBL" id="CBK41767.1"/>
    </source>
</evidence>
<evidence type="ECO:0000256" key="10">
    <source>
        <dbReference type="RuleBase" id="RU003662"/>
    </source>
</evidence>
<dbReference type="OrthoDB" id="9804578at2"/>
<dbReference type="HAMAP" id="MF_00131">
    <property type="entry name" value="Trp_synth_alpha"/>
    <property type="match status" value="1"/>
</dbReference>
<reference evidence="11 12" key="1">
    <citation type="journal article" date="2010" name="Proc. Natl. Acad. Sci. U.S.A.">
        <title>A Nitrospira metagenome illuminates the physiology and evolution of globally important nitrite-oxidizing bacteria.</title>
        <authorList>
            <person name="Lucker S."/>
            <person name="Wagner M."/>
            <person name="Maixner F."/>
            <person name="Pelletier E."/>
            <person name="Koch H."/>
            <person name="Vacherie B."/>
            <person name="Rattei T."/>
            <person name="Sinninghe Damste J."/>
            <person name="Spieck E."/>
            <person name="Le Paslier D."/>
            <person name="Daims H."/>
        </authorList>
    </citation>
    <scope>NUCLEOTIDE SEQUENCE [LARGE SCALE GENOMIC DNA]</scope>
</reference>
<dbReference type="Gene3D" id="3.20.20.70">
    <property type="entry name" value="Aldolase class I"/>
    <property type="match status" value="1"/>
</dbReference>
<dbReference type="KEGG" id="nde:NIDE2047"/>
<dbReference type="EMBL" id="FP929003">
    <property type="protein sequence ID" value="CBK41767.1"/>
    <property type="molecule type" value="Genomic_DNA"/>
</dbReference>
<keyword evidence="6 9" id="KW-0057">Aromatic amino acid biosynthesis</keyword>
<name>D8PEV8_9BACT</name>
<evidence type="ECO:0000256" key="3">
    <source>
        <dbReference type="ARBA" id="ARBA00011270"/>
    </source>
</evidence>
<evidence type="ECO:0000256" key="8">
    <source>
        <dbReference type="ARBA" id="ARBA00049047"/>
    </source>
</evidence>
<sequence length="266" mass="28290">MNRLDQTFGRLNARGEKALITYIMAGDPSLQETEQLVLELERAGADVIELGVPFSDPIADGPVIQKAAERGLQSGTSLRRILESVRHLRVSTQIPIVLMAYYNNIHAFGEAEFCRIAADAGVDGLIVPDMPPDEAGPLRGPAGEAGLHLIFLLAPTSTASRRAYVAKESGGFVYYVSITGITGAKLQDVAGVRENVAKIRKHTKTPVAVGFGVATPEDAARVAQVADGVIVGSAIVRRVGEHGQDGRLVQEVGAFVRSLKEAMQPA</sequence>
<dbReference type="InterPro" id="IPR013785">
    <property type="entry name" value="Aldolase_TIM"/>
</dbReference>